<protein>
    <recommendedName>
        <fullName evidence="2">DUF4283 domain-containing protein</fullName>
    </recommendedName>
</protein>
<feature type="domain" description="DUF4283" evidence="2">
    <location>
        <begin position="85"/>
        <end position="140"/>
    </location>
</feature>
<dbReference type="PANTHER" id="PTHR31286:SF99">
    <property type="entry name" value="DUF4283 DOMAIN-CONTAINING PROTEIN"/>
    <property type="match status" value="1"/>
</dbReference>
<organism evidence="3 4">
    <name type="scientific">Lithocarpus litseifolius</name>
    <dbReference type="NCBI Taxonomy" id="425828"/>
    <lineage>
        <taxon>Eukaryota</taxon>
        <taxon>Viridiplantae</taxon>
        <taxon>Streptophyta</taxon>
        <taxon>Embryophyta</taxon>
        <taxon>Tracheophyta</taxon>
        <taxon>Spermatophyta</taxon>
        <taxon>Magnoliopsida</taxon>
        <taxon>eudicotyledons</taxon>
        <taxon>Gunneridae</taxon>
        <taxon>Pentapetalae</taxon>
        <taxon>rosids</taxon>
        <taxon>fabids</taxon>
        <taxon>Fagales</taxon>
        <taxon>Fagaceae</taxon>
        <taxon>Lithocarpus</taxon>
    </lineage>
</organism>
<dbReference type="EMBL" id="JAZDWU010000007">
    <property type="protein sequence ID" value="KAK9997672.1"/>
    <property type="molecule type" value="Genomic_DNA"/>
</dbReference>
<sequence length="256" mass="29020">MSSLSREEKDELVRSKKKVKDVNHAGLSEEPNSSPSSPCHGPASRNQGMSFKEKLLGEIPGAYTQAFNFGDSMEDDVDSDEELLALWKPAGRLDCVDLSHGFFLTRLSLKEDFENVLEKGPWFIGDHFLSLRSWEPNFRLDLANVSSIAVWIRLYNLPIEYYNAEALQHIGRAIGNVLRVDTFIATETRGRFARLCVQIDAEKRLVTAVLIRRLDQPMSYEGIQKLYLSAADWVTGRRVVLTPFDKSHRPGSYRGK</sequence>
<dbReference type="InterPro" id="IPR040256">
    <property type="entry name" value="At4g02000-like"/>
</dbReference>
<reference evidence="3 4" key="1">
    <citation type="submission" date="2024-01" db="EMBL/GenBank/DDBJ databases">
        <title>A telomere-to-telomere, gap-free genome of sweet tea (Lithocarpus litseifolius).</title>
        <authorList>
            <person name="Zhou J."/>
        </authorList>
    </citation>
    <scope>NUCLEOTIDE SEQUENCE [LARGE SCALE GENOMIC DNA]</scope>
    <source>
        <strain evidence="3">Zhou-2022a</strain>
        <tissue evidence="3">Leaf</tissue>
    </source>
</reference>
<feature type="compositionally biased region" description="Low complexity" evidence="1">
    <location>
        <begin position="28"/>
        <end position="38"/>
    </location>
</feature>
<name>A0AAW2CJE7_9ROSI</name>
<gene>
    <name evidence="3" type="ORF">SO802_022358</name>
</gene>
<dbReference type="PANTHER" id="PTHR31286">
    <property type="entry name" value="GLYCINE-RICH CELL WALL STRUCTURAL PROTEIN 1.8-LIKE"/>
    <property type="match status" value="1"/>
</dbReference>
<dbReference type="AlphaFoldDB" id="A0AAW2CJE7"/>
<evidence type="ECO:0000313" key="3">
    <source>
        <dbReference type="EMBL" id="KAK9997672.1"/>
    </source>
</evidence>
<comment type="caution">
    <text evidence="3">The sequence shown here is derived from an EMBL/GenBank/DDBJ whole genome shotgun (WGS) entry which is preliminary data.</text>
</comment>
<keyword evidence="4" id="KW-1185">Reference proteome</keyword>
<accession>A0AAW2CJE7</accession>
<dbReference type="InterPro" id="IPR025558">
    <property type="entry name" value="DUF4283"/>
</dbReference>
<evidence type="ECO:0000259" key="2">
    <source>
        <dbReference type="Pfam" id="PF14111"/>
    </source>
</evidence>
<feature type="compositionally biased region" description="Basic and acidic residues" evidence="1">
    <location>
        <begin position="1"/>
        <end position="14"/>
    </location>
</feature>
<dbReference type="Proteomes" id="UP001459277">
    <property type="component" value="Unassembled WGS sequence"/>
</dbReference>
<evidence type="ECO:0000256" key="1">
    <source>
        <dbReference type="SAM" id="MobiDB-lite"/>
    </source>
</evidence>
<evidence type="ECO:0000313" key="4">
    <source>
        <dbReference type="Proteomes" id="UP001459277"/>
    </source>
</evidence>
<dbReference type="Pfam" id="PF14111">
    <property type="entry name" value="DUF4283"/>
    <property type="match status" value="1"/>
</dbReference>
<proteinExistence type="predicted"/>
<feature type="region of interest" description="Disordered" evidence="1">
    <location>
        <begin position="1"/>
        <end position="47"/>
    </location>
</feature>